<reference evidence="6" key="1">
    <citation type="submission" date="2020-06" db="EMBL/GenBank/DDBJ databases">
        <title>WGS assembly of Ceratodon purpureus strain R40.</title>
        <authorList>
            <person name="Carey S.B."/>
            <person name="Jenkins J."/>
            <person name="Shu S."/>
            <person name="Lovell J.T."/>
            <person name="Sreedasyam A."/>
            <person name="Maumus F."/>
            <person name="Tiley G.P."/>
            <person name="Fernandez-Pozo N."/>
            <person name="Barry K."/>
            <person name="Chen C."/>
            <person name="Wang M."/>
            <person name="Lipzen A."/>
            <person name="Daum C."/>
            <person name="Saski C.A."/>
            <person name="Payton A.C."/>
            <person name="Mcbreen J.C."/>
            <person name="Conrad R.E."/>
            <person name="Kollar L.M."/>
            <person name="Olsson S."/>
            <person name="Huttunen S."/>
            <person name="Landis J.B."/>
            <person name="Wickett N.J."/>
            <person name="Johnson M.G."/>
            <person name="Rensing S.A."/>
            <person name="Grimwood J."/>
            <person name="Schmutz J."/>
            <person name="Mcdaniel S.F."/>
        </authorList>
    </citation>
    <scope>NUCLEOTIDE SEQUENCE</scope>
    <source>
        <strain evidence="6">R40</strain>
    </source>
</reference>
<dbReference type="InterPro" id="IPR026992">
    <property type="entry name" value="DIOX_N"/>
</dbReference>
<name>A0A8T0J3H4_CERPU</name>
<dbReference type="Pfam" id="PF03171">
    <property type="entry name" value="2OG-FeII_Oxy"/>
    <property type="match status" value="1"/>
</dbReference>
<accession>A0A8T0J3H4</accession>
<dbReference type="GO" id="GO:0016491">
    <property type="term" value="F:oxidoreductase activity"/>
    <property type="evidence" value="ECO:0007669"/>
    <property type="project" value="UniProtKB-KW"/>
</dbReference>
<dbReference type="Gene3D" id="2.60.120.330">
    <property type="entry name" value="B-lactam Antibiotic, Isopenicillin N Synthase, Chain"/>
    <property type="match status" value="1"/>
</dbReference>
<dbReference type="AlphaFoldDB" id="A0A8T0J3H4"/>
<dbReference type="InterPro" id="IPR005123">
    <property type="entry name" value="Oxoglu/Fe-dep_dioxygenase_dom"/>
</dbReference>
<keyword evidence="2 4" id="KW-0479">Metal-binding</keyword>
<evidence type="ECO:0000256" key="3">
    <source>
        <dbReference type="ARBA" id="ARBA00023004"/>
    </source>
</evidence>
<dbReference type="SUPFAM" id="SSF51197">
    <property type="entry name" value="Clavaminate synthase-like"/>
    <property type="match status" value="1"/>
</dbReference>
<dbReference type="PRINTS" id="PR00682">
    <property type="entry name" value="IPNSYNTHASE"/>
</dbReference>
<dbReference type="GO" id="GO:0046872">
    <property type="term" value="F:metal ion binding"/>
    <property type="evidence" value="ECO:0007669"/>
    <property type="project" value="UniProtKB-KW"/>
</dbReference>
<comment type="caution">
    <text evidence="6">The sequence shown here is derived from an EMBL/GenBank/DDBJ whole genome shotgun (WGS) entry which is preliminary data.</text>
</comment>
<evidence type="ECO:0000313" key="6">
    <source>
        <dbReference type="EMBL" id="KAG0589762.1"/>
    </source>
</evidence>
<keyword evidence="7" id="KW-1185">Reference proteome</keyword>
<dbReference type="Proteomes" id="UP000822688">
    <property type="component" value="Chromosome 1"/>
</dbReference>
<proteinExistence type="inferred from homology"/>
<evidence type="ECO:0000256" key="4">
    <source>
        <dbReference type="RuleBase" id="RU003682"/>
    </source>
</evidence>
<dbReference type="OrthoDB" id="288590at2759"/>
<gene>
    <name evidence="6" type="ORF">KC19_1G046100</name>
</gene>
<dbReference type="Pfam" id="PF14226">
    <property type="entry name" value="DIOX_N"/>
    <property type="match status" value="1"/>
</dbReference>
<protein>
    <recommendedName>
        <fullName evidence="5">Fe2OG dioxygenase domain-containing protein</fullName>
    </recommendedName>
</protein>
<dbReference type="InterPro" id="IPR044861">
    <property type="entry name" value="IPNS-like_FE2OG_OXY"/>
</dbReference>
<feature type="domain" description="Fe2OG dioxygenase" evidence="5">
    <location>
        <begin position="181"/>
        <end position="279"/>
    </location>
</feature>
<dbReference type="PANTHER" id="PTHR47991">
    <property type="entry name" value="OXOGLUTARATE/IRON-DEPENDENT DIOXYGENASE"/>
    <property type="match status" value="1"/>
</dbReference>
<sequence length="326" mass="36669">MAPALPQEMDPALKTPNSASGLEVPVIDLQGSHGERRGVVVEQIRKACIEWGAFQIVNHGVSAALTERMRRVAREFFALPVEEKWKFSASIPTTTVDLFYGYGTKEFGTKGALDRGDQLRHKTNPLSMRVYDQWPTNPASYRETEEEYVAEQDKLNKHLLELISESLGLSPSYLNDFFGEEYEQTFLVNHYFPSPESTPTEGIQKHSDFSSLTILMQMGPGLQFLKDGEWFPVEPISDAYAVNLGDQIEILTNGLYKSPEHRVILTSEERFSIAAFSCPPDEKLIGPIAELVSESKPIRYKSRTFAGYRTEVMTNPYMAKALTTDA</sequence>
<dbReference type="EMBL" id="CM026421">
    <property type="protein sequence ID" value="KAG0589762.1"/>
    <property type="molecule type" value="Genomic_DNA"/>
</dbReference>
<evidence type="ECO:0000256" key="2">
    <source>
        <dbReference type="ARBA" id="ARBA00022723"/>
    </source>
</evidence>
<evidence type="ECO:0000256" key="1">
    <source>
        <dbReference type="ARBA" id="ARBA00008056"/>
    </source>
</evidence>
<evidence type="ECO:0000259" key="5">
    <source>
        <dbReference type="PROSITE" id="PS51471"/>
    </source>
</evidence>
<evidence type="ECO:0000313" key="7">
    <source>
        <dbReference type="Proteomes" id="UP000822688"/>
    </source>
</evidence>
<organism evidence="6 7">
    <name type="scientific">Ceratodon purpureus</name>
    <name type="common">Fire moss</name>
    <name type="synonym">Dicranum purpureum</name>
    <dbReference type="NCBI Taxonomy" id="3225"/>
    <lineage>
        <taxon>Eukaryota</taxon>
        <taxon>Viridiplantae</taxon>
        <taxon>Streptophyta</taxon>
        <taxon>Embryophyta</taxon>
        <taxon>Bryophyta</taxon>
        <taxon>Bryophytina</taxon>
        <taxon>Bryopsida</taxon>
        <taxon>Dicranidae</taxon>
        <taxon>Pseudoditrichales</taxon>
        <taxon>Ditrichaceae</taxon>
        <taxon>Ceratodon</taxon>
    </lineage>
</organism>
<dbReference type="InterPro" id="IPR027443">
    <property type="entry name" value="IPNS-like_sf"/>
</dbReference>
<comment type="similarity">
    <text evidence="1 4">Belongs to the iron/ascorbate-dependent oxidoreductase family.</text>
</comment>
<dbReference type="InterPro" id="IPR050295">
    <property type="entry name" value="Plant_2OG-oxidoreductases"/>
</dbReference>
<dbReference type="PROSITE" id="PS51471">
    <property type="entry name" value="FE2OG_OXY"/>
    <property type="match status" value="1"/>
</dbReference>
<keyword evidence="4" id="KW-0560">Oxidoreductase</keyword>
<keyword evidence="3 4" id="KW-0408">Iron</keyword>